<proteinExistence type="predicted"/>
<protein>
    <submittedName>
        <fullName evidence="1">Uncharacterized protein</fullName>
    </submittedName>
</protein>
<sequence>MKAAQKRATARS</sequence>
<name>A0A0A9BJP2_ARUDO</name>
<accession>A0A0A9BJP2</accession>
<evidence type="ECO:0000313" key="1">
    <source>
        <dbReference type="EMBL" id="JAD62383.1"/>
    </source>
</evidence>
<organism evidence="1">
    <name type="scientific">Arundo donax</name>
    <name type="common">Giant reed</name>
    <name type="synonym">Donax arundinaceus</name>
    <dbReference type="NCBI Taxonomy" id="35708"/>
    <lineage>
        <taxon>Eukaryota</taxon>
        <taxon>Viridiplantae</taxon>
        <taxon>Streptophyta</taxon>
        <taxon>Embryophyta</taxon>
        <taxon>Tracheophyta</taxon>
        <taxon>Spermatophyta</taxon>
        <taxon>Magnoliopsida</taxon>
        <taxon>Liliopsida</taxon>
        <taxon>Poales</taxon>
        <taxon>Poaceae</taxon>
        <taxon>PACMAD clade</taxon>
        <taxon>Arundinoideae</taxon>
        <taxon>Arundineae</taxon>
        <taxon>Arundo</taxon>
    </lineage>
</organism>
<dbReference type="EMBL" id="GBRH01235512">
    <property type="protein sequence ID" value="JAD62383.1"/>
    <property type="molecule type" value="Transcribed_RNA"/>
</dbReference>
<reference evidence="1" key="1">
    <citation type="submission" date="2014-09" db="EMBL/GenBank/DDBJ databases">
        <authorList>
            <person name="Magalhaes I.L.F."/>
            <person name="Oliveira U."/>
            <person name="Santos F.R."/>
            <person name="Vidigal T.H.D.A."/>
            <person name="Brescovit A.D."/>
            <person name="Santos A.J."/>
        </authorList>
    </citation>
    <scope>NUCLEOTIDE SEQUENCE</scope>
    <source>
        <tissue evidence="1">Shoot tissue taken approximately 20 cm above the soil surface</tissue>
    </source>
</reference>
<reference evidence="1" key="2">
    <citation type="journal article" date="2015" name="Data Brief">
        <title>Shoot transcriptome of the giant reed, Arundo donax.</title>
        <authorList>
            <person name="Barrero R.A."/>
            <person name="Guerrero F.D."/>
            <person name="Moolhuijzen P."/>
            <person name="Goolsby J.A."/>
            <person name="Tidwell J."/>
            <person name="Bellgard S.E."/>
            <person name="Bellgard M.I."/>
        </authorList>
    </citation>
    <scope>NUCLEOTIDE SEQUENCE</scope>
    <source>
        <tissue evidence="1">Shoot tissue taken approximately 20 cm above the soil surface</tissue>
    </source>
</reference>